<dbReference type="InterPro" id="IPR009875">
    <property type="entry name" value="PilZ_domain"/>
</dbReference>
<protein>
    <recommendedName>
        <fullName evidence="1">PilZ domain-containing protein</fullName>
    </recommendedName>
</protein>
<evidence type="ECO:0000313" key="3">
    <source>
        <dbReference type="Proteomes" id="UP000596387"/>
    </source>
</evidence>
<name>A0ABX7FB46_9RHOB</name>
<organism evidence="2 3">
    <name type="scientific">Ponticoccus alexandrii</name>
    <dbReference type="NCBI Taxonomy" id="1943633"/>
    <lineage>
        <taxon>Bacteria</taxon>
        <taxon>Pseudomonadati</taxon>
        <taxon>Pseudomonadota</taxon>
        <taxon>Alphaproteobacteria</taxon>
        <taxon>Rhodobacterales</taxon>
        <taxon>Roseobacteraceae</taxon>
        <taxon>Ponticoccus</taxon>
    </lineage>
</organism>
<dbReference type="Proteomes" id="UP000596387">
    <property type="component" value="Chromosome"/>
</dbReference>
<evidence type="ECO:0000259" key="1">
    <source>
        <dbReference type="Pfam" id="PF07238"/>
    </source>
</evidence>
<feature type="domain" description="PilZ" evidence="1">
    <location>
        <begin position="13"/>
        <end position="103"/>
    </location>
</feature>
<dbReference type="Pfam" id="PF07238">
    <property type="entry name" value="PilZ"/>
    <property type="match status" value="1"/>
</dbReference>
<evidence type="ECO:0000313" key="2">
    <source>
        <dbReference type="EMBL" id="QRF66774.1"/>
    </source>
</evidence>
<dbReference type="RefSeq" id="WP_023849374.1">
    <property type="nucleotide sequence ID" value="NZ_CP047166.1"/>
</dbReference>
<accession>A0ABX7FB46</accession>
<dbReference type="EMBL" id="CP047166">
    <property type="protein sequence ID" value="QRF66774.1"/>
    <property type="molecule type" value="Genomic_DNA"/>
</dbReference>
<sequence>MTTQIGLASAYVRAFERYPVTLWAHAIQDGFEIPCTVRDISAGGARLSIDPVARSSFRALGFQLCIDGLGTYPSTQRWKDRQSLGVEFDLSHSVRAALERQLAERFSSGVPWVNSGG</sequence>
<keyword evidence="3" id="KW-1185">Reference proteome</keyword>
<gene>
    <name evidence="2" type="ORF">GQA70_10920</name>
</gene>
<proteinExistence type="predicted"/>
<dbReference type="SUPFAM" id="SSF141371">
    <property type="entry name" value="PilZ domain-like"/>
    <property type="match status" value="1"/>
</dbReference>
<reference evidence="2 3" key="1">
    <citation type="submission" date="2019-12" db="EMBL/GenBank/DDBJ databases">
        <title>Complete Genome Sequence of a Quorum-Sensing Bacterium,Rhodobacteraceae bacterium C31, Isolated from a marine microalgae symbiotic bacteria.</title>
        <authorList>
            <person name="Zhang Y."/>
        </authorList>
    </citation>
    <scope>NUCLEOTIDE SEQUENCE [LARGE SCALE GENOMIC DNA]</scope>
    <source>
        <strain evidence="2 3">C31</strain>
    </source>
</reference>